<accession>A0ACC0A5E8</accession>
<organism evidence="1 2">
    <name type="scientific">Catharanthus roseus</name>
    <name type="common">Madagascar periwinkle</name>
    <name type="synonym">Vinca rosea</name>
    <dbReference type="NCBI Taxonomy" id="4058"/>
    <lineage>
        <taxon>Eukaryota</taxon>
        <taxon>Viridiplantae</taxon>
        <taxon>Streptophyta</taxon>
        <taxon>Embryophyta</taxon>
        <taxon>Tracheophyta</taxon>
        <taxon>Spermatophyta</taxon>
        <taxon>Magnoliopsida</taxon>
        <taxon>eudicotyledons</taxon>
        <taxon>Gunneridae</taxon>
        <taxon>Pentapetalae</taxon>
        <taxon>asterids</taxon>
        <taxon>lamiids</taxon>
        <taxon>Gentianales</taxon>
        <taxon>Apocynaceae</taxon>
        <taxon>Rauvolfioideae</taxon>
        <taxon>Vinceae</taxon>
        <taxon>Catharanthinae</taxon>
        <taxon>Catharanthus</taxon>
    </lineage>
</organism>
<reference evidence="2" key="1">
    <citation type="journal article" date="2023" name="Nat. Plants">
        <title>Single-cell RNA sequencing provides a high-resolution roadmap for understanding the multicellular compartmentation of specialized metabolism.</title>
        <authorList>
            <person name="Sun S."/>
            <person name="Shen X."/>
            <person name="Li Y."/>
            <person name="Li Y."/>
            <person name="Wang S."/>
            <person name="Li R."/>
            <person name="Zhang H."/>
            <person name="Shen G."/>
            <person name="Guo B."/>
            <person name="Wei J."/>
            <person name="Xu J."/>
            <person name="St-Pierre B."/>
            <person name="Chen S."/>
            <person name="Sun C."/>
        </authorList>
    </citation>
    <scope>NUCLEOTIDE SEQUENCE [LARGE SCALE GENOMIC DNA]</scope>
</reference>
<protein>
    <submittedName>
        <fullName evidence="1">Uncharacterized protein</fullName>
    </submittedName>
</protein>
<evidence type="ECO:0000313" key="2">
    <source>
        <dbReference type="Proteomes" id="UP001060085"/>
    </source>
</evidence>
<evidence type="ECO:0000313" key="1">
    <source>
        <dbReference type="EMBL" id="KAI5655172.1"/>
    </source>
</evidence>
<comment type="caution">
    <text evidence="1">The sequence shown here is derived from an EMBL/GenBank/DDBJ whole genome shotgun (WGS) entry which is preliminary data.</text>
</comment>
<keyword evidence="2" id="KW-1185">Reference proteome</keyword>
<gene>
    <name evidence="1" type="ORF">M9H77_32359</name>
</gene>
<dbReference type="EMBL" id="CM044707">
    <property type="protein sequence ID" value="KAI5655172.1"/>
    <property type="molecule type" value="Genomic_DNA"/>
</dbReference>
<sequence length="1088" mass="122625">MVEFSLANAADFFDEEHDEEPGEEIESAPPLNIGEEREISSSGIKKKLIKHGICWETPEVGDEVTVHFEGKLLEGTKFTSTRDKSEPFTFKIGTCHISGLNHAIVTMRKGEIALFTIPPELGYGAAGSGFVPPNSFVEFEVELISWIPVVDVCKDGGIIKRVMEKGEQIGPPGDLDEVRVKYTVMHDDGTVVAKTPEEGLEFHVRDGHFCPALPKAIKTMKMGEKVELTIQPQYAFEEQKDNSGSSLLDMNSALRIDLELLSFKPVIDVSGDSKILKKILKEGEGSFTANEGASVSVRYTAMLEDGTVFEKKGVDAGEPMKFVTDEEHVIAGLDRAAITMKKGEIALLTIHPEYGFGSIEVQRDTATVPPSSTIIYEIEMLDFTREKAPWEMSDQERLEAATRKKEEGNLLFKNEKYQRAGKKYEKAVDYVAEDGSFGDNDLKLVKSLRVVCWLNSASCSLKVNDFQEAIKQCSKVLDVESSNVKALYRRAQAYMGAADLHLAELDIKKALETDPRNREVRMLKKNLRQLKAESNKRDTELYSTMLSGKGKGATPATKERPNVEEYAIKTPDYSMHFIGGGPFSSRKEVVDWAKQVAAQFNMFLITARAKKDIVSIVCERYGTSRCKGKKHIDTSNVDVMEESPVDAVDYNLTRKSRSKKCHCPFSLRGVEKRGRWVLKVTKGFHNHDLEDNGYGYRVGGKLTETQMQTVAILMRNHLKPKEIFEHIKMADPNTQSTMTNIYNACYKLRSQGLVEGNNMAEENKAVQADEENRNVGTSEMEKGVAFISQDAPGDEDSELLHKCFQEISSMPPDERRRWTKRLQEMLHSEKSPVQDPKARLNSKKRDYLALENTESTRSSAPKFSGSSDSSPSHGKKTKKSLLPSRPEAKPHNQPGNNAPLFFLPYITDWLDMARDGNCGYRAVAHTIYGDEKFWVRVRMELFRELGDRGDLYAKLFGGMDRVRETLHSIMHWEGPAPNNKWMTMFDMGWVIATKYNVLCVSISRHQCVSYLPLIAPDGVEFISRTIVVGYIQEEHHFMLINPVDDFPLPPILNGWYNSADGSVFGWDATLITRFNRWLEFSRMNWSIL</sequence>
<name>A0ACC0A5E8_CATRO</name>
<proteinExistence type="predicted"/>
<dbReference type="Proteomes" id="UP001060085">
    <property type="component" value="Linkage Group LG07"/>
</dbReference>